<gene>
    <name evidence="2" type="ORF">LZC94_32240</name>
</gene>
<dbReference type="EMBL" id="CP089984">
    <property type="protein sequence ID" value="WXB12504.1"/>
    <property type="molecule type" value="Genomic_DNA"/>
</dbReference>
<dbReference type="Proteomes" id="UP001370348">
    <property type="component" value="Chromosome"/>
</dbReference>
<evidence type="ECO:0008006" key="4">
    <source>
        <dbReference type="Google" id="ProtNLM"/>
    </source>
</evidence>
<keyword evidence="3" id="KW-1185">Reference proteome</keyword>
<organism evidence="2 3">
    <name type="scientific">Pendulispora albinea</name>
    <dbReference type="NCBI Taxonomy" id="2741071"/>
    <lineage>
        <taxon>Bacteria</taxon>
        <taxon>Pseudomonadati</taxon>
        <taxon>Myxococcota</taxon>
        <taxon>Myxococcia</taxon>
        <taxon>Myxococcales</taxon>
        <taxon>Sorangiineae</taxon>
        <taxon>Pendulisporaceae</taxon>
        <taxon>Pendulispora</taxon>
    </lineage>
</organism>
<proteinExistence type="predicted"/>
<sequence length="177" mass="18907">MVKRTVGAASGSMWCTVLALVATAGCGGSGYHPKPLQPAVCSGVDLQPASTMLDEMSIINFLKAQGAVTRIERARPDLVYVEVQLNPEQKTDTWVRLRVAVLGSPMLAGRELHDAMLQHKEGSWGVHRGNLAVLGPVDKIDNTLAFAQRTKLACWGVLTIAASSDEAVVVPGGYREL</sequence>
<keyword evidence="1" id="KW-0732">Signal</keyword>
<reference evidence="2 3" key="1">
    <citation type="submission" date="2021-12" db="EMBL/GenBank/DDBJ databases">
        <title>Discovery of the Pendulisporaceae a myxobacterial family with distinct sporulation behavior and unique specialized metabolism.</title>
        <authorList>
            <person name="Garcia R."/>
            <person name="Popoff A."/>
            <person name="Bader C.D."/>
            <person name="Loehr J."/>
            <person name="Walesch S."/>
            <person name="Walt C."/>
            <person name="Boldt J."/>
            <person name="Bunk B."/>
            <person name="Haeckl F.J.F.P.J."/>
            <person name="Gunesch A.P."/>
            <person name="Birkelbach J."/>
            <person name="Nuebel U."/>
            <person name="Pietschmann T."/>
            <person name="Bach T."/>
            <person name="Mueller R."/>
        </authorList>
    </citation>
    <scope>NUCLEOTIDE SEQUENCE [LARGE SCALE GENOMIC DNA]</scope>
    <source>
        <strain evidence="2 3">MSr11954</strain>
    </source>
</reference>
<evidence type="ECO:0000313" key="2">
    <source>
        <dbReference type="EMBL" id="WXB12504.1"/>
    </source>
</evidence>
<dbReference type="PROSITE" id="PS51257">
    <property type="entry name" value="PROKAR_LIPOPROTEIN"/>
    <property type="match status" value="1"/>
</dbReference>
<feature type="chain" id="PRO_5045977870" description="Lipoprotein" evidence="1">
    <location>
        <begin position="20"/>
        <end position="177"/>
    </location>
</feature>
<evidence type="ECO:0000313" key="3">
    <source>
        <dbReference type="Proteomes" id="UP001370348"/>
    </source>
</evidence>
<feature type="signal peptide" evidence="1">
    <location>
        <begin position="1"/>
        <end position="19"/>
    </location>
</feature>
<name>A0ABZ2LNM6_9BACT</name>
<dbReference type="RefSeq" id="WP_394822127.1">
    <property type="nucleotide sequence ID" value="NZ_CP089984.1"/>
</dbReference>
<evidence type="ECO:0000256" key="1">
    <source>
        <dbReference type="SAM" id="SignalP"/>
    </source>
</evidence>
<protein>
    <recommendedName>
        <fullName evidence="4">Lipoprotein</fullName>
    </recommendedName>
</protein>
<accession>A0ABZ2LNM6</accession>